<dbReference type="AlphaFoldDB" id="A0A9X2H435"/>
<dbReference type="PANTHER" id="PTHR12835:SF5">
    <property type="entry name" value="BIOTIN--PROTEIN LIGASE"/>
    <property type="match status" value="1"/>
</dbReference>
<dbReference type="GO" id="GO:0005524">
    <property type="term" value="F:ATP binding"/>
    <property type="evidence" value="ECO:0007669"/>
    <property type="project" value="UniProtKB-KW"/>
</dbReference>
<keyword evidence="4" id="KW-0092">Biotin</keyword>
<evidence type="ECO:0000313" key="9">
    <source>
        <dbReference type="Proteomes" id="UP001155220"/>
    </source>
</evidence>
<dbReference type="InterPro" id="IPR003142">
    <property type="entry name" value="BPL_C"/>
</dbReference>
<sequence>MRRRLALGEVASTNSVALEAARAGDPGRLWVTAERQVAGRGRRGRAWVSERGNLYASWLVIDPAPLEHLSNLPLVASLGVRNGLAKLKGADDGAVAVKWPNDVLVKGRKTVGILLESERLADGRMAVVVGCGVNILHVPDGTPNEVTSLAREGVVDDLDTVFACVADEVERAFAVFRRGEGFAAIRREWLAHAAGIGRPCRVNLTDGVLTGRFEALDERGRLVLRGEGGEATTVSAGDLFFLESDERMAPPVSAV</sequence>
<dbReference type="InterPro" id="IPR045864">
    <property type="entry name" value="aa-tRNA-synth_II/BPL/LPL"/>
</dbReference>
<evidence type="ECO:0000256" key="3">
    <source>
        <dbReference type="ARBA" id="ARBA00022840"/>
    </source>
</evidence>
<dbReference type="InterPro" id="IPR004408">
    <property type="entry name" value="Biotin_CoA_COase_ligase"/>
</dbReference>
<reference evidence="8" key="1">
    <citation type="submission" date="2022-03" db="EMBL/GenBank/DDBJ databases">
        <title>Aurantimonas Liuensis sp. Nov., isolated from the hadal seawater of the Mariana Trench.</title>
        <authorList>
            <person name="Liu R."/>
        </authorList>
    </citation>
    <scope>NUCLEOTIDE SEQUENCE</scope>
    <source>
        <strain evidence="8">LRZ36</strain>
    </source>
</reference>
<dbReference type="RefSeq" id="WP_253964133.1">
    <property type="nucleotide sequence ID" value="NZ_JALHBS010000048.1"/>
</dbReference>
<dbReference type="Pfam" id="PF02237">
    <property type="entry name" value="BPL_C"/>
    <property type="match status" value="1"/>
</dbReference>
<dbReference type="PANTHER" id="PTHR12835">
    <property type="entry name" value="BIOTIN PROTEIN LIGASE"/>
    <property type="match status" value="1"/>
</dbReference>
<dbReference type="Pfam" id="PF03099">
    <property type="entry name" value="BPL_LplA_LipB"/>
    <property type="match status" value="1"/>
</dbReference>
<comment type="catalytic activity">
    <reaction evidence="6">
        <text>biotin + L-lysyl-[protein] + ATP = N(6)-biotinyl-L-lysyl-[protein] + AMP + diphosphate + H(+)</text>
        <dbReference type="Rhea" id="RHEA:11756"/>
        <dbReference type="Rhea" id="RHEA-COMP:9752"/>
        <dbReference type="Rhea" id="RHEA-COMP:10505"/>
        <dbReference type="ChEBI" id="CHEBI:15378"/>
        <dbReference type="ChEBI" id="CHEBI:29969"/>
        <dbReference type="ChEBI" id="CHEBI:30616"/>
        <dbReference type="ChEBI" id="CHEBI:33019"/>
        <dbReference type="ChEBI" id="CHEBI:57586"/>
        <dbReference type="ChEBI" id="CHEBI:83144"/>
        <dbReference type="ChEBI" id="CHEBI:456215"/>
        <dbReference type="EC" id="6.3.4.15"/>
    </reaction>
</comment>
<dbReference type="SUPFAM" id="SSF55681">
    <property type="entry name" value="Class II aaRS and biotin synthetases"/>
    <property type="match status" value="1"/>
</dbReference>
<dbReference type="GO" id="GO:0005737">
    <property type="term" value="C:cytoplasm"/>
    <property type="evidence" value="ECO:0007669"/>
    <property type="project" value="TreeGrafter"/>
</dbReference>
<evidence type="ECO:0000313" key="8">
    <source>
        <dbReference type="EMBL" id="MCP3055275.1"/>
    </source>
</evidence>
<keyword evidence="3" id="KW-0067">ATP-binding</keyword>
<dbReference type="InterPro" id="IPR004143">
    <property type="entry name" value="BPL_LPL_catalytic"/>
</dbReference>
<evidence type="ECO:0000256" key="4">
    <source>
        <dbReference type="ARBA" id="ARBA00023267"/>
    </source>
</evidence>
<name>A0A9X2H435_9HYPH</name>
<proteinExistence type="predicted"/>
<dbReference type="Proteomes" id="UP001155220">
    <property type="component" value="Unassembled WGS sequence"/>
</dbReference>
<feature type="domain" description="BPL/LPL catalytic" evidence="7">
    <location>
        <begin position="1"/>
        <end position="177"/>
    </location>
</feature>
<evidence type="ECO:0000256" key="5">
    <source>
        <dbReference type="ARBA" id="ARBA00024227"/>
    </source>
</evidence>
<dbReference type="NCBIfam" id="TIGR00121">
    <property type="entry name" value="birA_ligase"/>
    <property type="match status" value="1"/>
</dbReference>
<protein>
    <recommendedName>
        <fullName evidence="5">biotin--[biotin carboxyl-carrier protein] ligase</fullName>
        <ecNumber evidence="5">6.3.4.15</ecNumber>
    </recommendedName>
</protein>
<dbReference type="EC" id="6.3.4.15" evidence="5"/>
<evidence type="ECO:0000256" key="2">
    <source>
        <dbReference type="ARBA" id="ARBA00022741"/>
    </source>
</evidence>
<evidence type="ECO:0000259" key="7">
    <source>
        <dbReference type="PROSITE" id="PS51733"/>
    </source>
</evidence>
<dbReference type="SUPFAM" id="SSF50037">
    <property type="entry name" value="C-terminal domain of transcriptional repressors"/>
    <property type="match status" value="1"/>
</dbReference>
<dbReference type="PROSITE" id="PS51733">
    <property type="entry name" value="BPL_LPL_CATALYTIC"/>
    <property type="match status" value="1"/>
</dbReference>
<evidence type="ECO:0000256" key="1">
    <source>
        <dbReference type="ARBA" id="ARBA00022598"/>
    </source>
</evidence>
<dbReference type="Gene3D" id="2.30.30.100">
    <property type="match status" value="1"/>
</dbReference>
<organism evidence="8 9">
    <name type="scientific">Aurantimonas marianensis</name>
    <dbReference type="NCBI Taxonomy" id="2920428"/>
    <lineage>
        <taxon>Bacteria</taxon>
        <taxon>Pseudomonadati</taxon>
        <taxon>Pseudomonadota</taxon>
        <taxon>Alphaproteobacteria</taxon>
        <taxon>Hyphomicrobiales</taxon>
        <taxon>Aurantimonadaceae</taxon>
        <taxon>Aurantimonas</taxon>
    </lineage>
</organism>
<dbReference type="Gene3D" id="3.30.930.10">
    <property type="entry name" value="Bira Bifunctional Protein, Domain 2"/>
    <property type="match status" value="1"/>
</dbReference>
<dbReference type="EMBL" id="JALHBS010000048">
    <property type="protein sequence ID" value="MCP3055275.1"/>
    <property type="molecule type" value="Genomic_DNA"/>
</dbReference>
<keyword evidence="9" id="KW-1185">Reference proteome</keyword>
<dbReference type="GO" id="GO:0004077">
    <property type="term" value="F:biotin--[biotin carboxyl-carrier protein] ligase activity"/>
    <property type="evidence" value="ECO:0007669"/>
    <property type="project" value="UniProtKB-EC"/>
</dbReference>
<gene>
    <name evidence="8" type="ORF">MJ956_08950</name>
</gene>
<dbReference type="InterPro" id="IPR008988">
    <property type="entry name" value="Transcriptional_repressor_C"/>
</dbReference>
<evidence type="ECO:0000256" key="6">
    <source>
        <dbReference type="ARBA" id="ARBA00047846"/>
    </source>
</evidence>
<comment type="caution">
    <text evidence="8">The sequence shown here is derived from an EMBL/GenBank/DDBJ whole genome shotgun (WGS) entry which is preliminary data.</text>
</comment>
<accession>A0A9X2H435</accession>
<keyword evidence="2" id="KW-0547">Nucleotide-binding</keyword>
<dbReference type="CDD" id="cd16442">
    <property type="entry name" value="BPL"/>
    <property type="match status" value="1"/>
</dbReference>
<keyword evidence="1 8" id="KW-0436">Ligase</keyword>